<proteinExistence type="predicted"/>
<dbReference type="EMBL" id="CADCXV010001338">
    <property type="protein sequence ID" value="CAB0043688.1"/>
    <property type="molecule type" value="Genomic_DNA"/>
</dbReference>
<evidence type="ECO:0000313" key="2">
    <source>
        <dbReference type="EMBL" id="CAB0043688.1"/>
    </source>
</evidence>
<name>A0A6H5J0R9_9HYME</name>
<accession>A0A6H5J0R9</accession>
<keyword evidence="3" id="KW-1185">Reference proteome</keyword>
<feature type="domain" description="Reverse transcriptase" evidence="1">
    <location>
        <begin position="236"/>
        <end position="298"/>
    </location>
</feature>
<dbReference type="InterPro" id="IPR000477">
    <property type="entry name" value="RT_dom"/>
</dbReference>
<dbReference type="AlphaFoldDB" id="A0A6H5J0R9"/>
<protein>
    <recommendedName>
        <fullName evidence="1">Reverse transcriptase domain-containing protein</fullName>
    </recommendedName>
</protein>
<dbReference type="OrthoDB" id="8051783at2759"/>
<evidence type="ECO:0000259" key="1">
    <source>
        <dbReference type="Pfam" id="PF00078"/>
    </source>
</evidence>
<organism evidence="2 3">
    <name type="scientific">Trichogramma brassicae</name>
    <dbReference type="NCBI Taxonomy" id="86971"/>
    <lineage>
        <taxon>Eukaryota</taxon>
        <taxon>Metazoa</taxon>
        <taxon>Ecdysozoa</taxon>
        <taxon>Arthropoda</taxon>
        <taxon>Hexapoda</taxon>
        <taxon>Insecta</taxon>
        <taxon>Pterygota</taxon>
        <taxon>Neoptera</taxon>
        <taxon>Endopterygota</taxon>
        <taxon>Hymenoptera</taxon>
        <taxon>Apocrita</taxon>
        <taxon>Proctotrupomorpha</taxon>
        <taxon>Chalcidoidea</taxon>
        <taxon>Trichogrammatidae</taxon>
        <taxon>Trichogramma</taxon>
    </lineage>
</organism>
<sequence>AHEIKLTRRPHEMRSLCGSTATAHVCMCMQDDVDMPGERRHNQHNAYTYIIAWTDDILIRPLVVRTHLKHQLIIVQFFKNFLDRKLRKLNTAMNVKKREIQRRMRYCAPKQFVVVFVFNDLENPRITSFDENSRRRENRSYVYKSSLRKNLEHESGRLSQARPILAATRRLYTSRWYLCDGLFSRSRIHYTLMLILFLSHPAVLRSFKTSRTTFRYVSPFNSYNGFIPWDVGTDGGPEASSITTGVSQGSVLGPTLWNVMYDTTLRLNLQRRVNIVGFADDIALVTVAKHTWQIENHLNAAVV</sequence>
<reference evidence="2 3" key="1">
    <citation type="submission" date="2020-02" db="EMBL/GenBank/DDBJ databases">
        <authorList>
            <person name="Ferguson B K."/>
        </authorList>
    </citation>
    <scope>NUCLEOTIDE SEQUENCE [LARGE SCALE GENOMIC DNA]</scope>
</reference>
<gene>
    <name evidence="2" type="ORF">TBRA_LOCUS15276</name>
</gene>
<dbReference type="Proteomes" id="UP000479190">
    <property type="component" value="Unassembled WGS sequence"/>
</dbReference>
<evidence type="ECO:0000313" key="3">
    <source>
        <dbReference type="Proteomes" id="UP000479190"/>
    </source>
</evidence>
<dbReference type="Pfam" id="PF00078">
    <property type="entry name" value="RVT_1"/>
    <property type="match status" value="1"/>
</dbReference>
<feature type="non-terminal residue" evidence="2">
    <location>
        <position position="1"/>
    </location>
</feature>